<evidence type="ECO:0000256" key="1">
    <source>
        <dbReference type="SAM" id="MobiDB-lite"/>
    </source>
</evidence>
<organism evidence="2 3">
    <name type="scientific">Rhizobium loti</name>
    <name type="common">Mesorhizobium loti</name>
    <dbReference type="NCBI Taxonomy" id="381"/>
    <lineage>
        <taxon>Bacteria</taxon>
        <taxon>Pseudomonadati</taxon>
        <taxon>Pseudomonadota</taxon>
        <taxon>Alphaproteobacteria</taxon>
        <taxon>Hyphomicrobiales</taxon>
        <taxon>Phyllobacteriaceae</taxon>
        <taxon>Mesorhizobium</taxon>
    </lineage>
</organism>
<evidence type="ECO:0000313" key="3">
    <source>
        <dbReference type="Proteomes" id="UP000245631"/>
    </source>
</evidence>
<reference evidence="2 3" key="1">
    <citation type="submission" date="2018-05" db="EMBL/GenBank/DDBJ databases">
        <title>Genomic Encyclopedia of Type Strains, Phase IV (KMG-IV): sequencing the most valuable type-strain genomes for metagenomic binning, comparative biology and taxonomic classification.</title>
        <authorList>
            <person name="Goeker M."/>
        </authorList>
    </citation>
    <scope>NUCLEOTIDE SEQUENCE [LARGE SCALE GENOMIC DNA]</scope>
    <source>
        <strain evidence="2 3">DSM 2626</strain>
    </source>
</reference>
<dbReference type="AlphaFoldDB" id="A0A8E2WI73"/>
<sequence length="90" mass="10005">MLMAAAINQAATMTSAVVAIMRLVEPFAAGNGLTARTFFWRGQNHAPKEKENDAGEHHQQNSEMHPSGRGHLNSPLFRLPGRQFNSTMWM</sequence>
<gene>
    <name evidence="2" type="ORF">C8D77_101140</name>
</gene>
<dbReference type="Proteomes" id="UP000245631">
    <property type="component" value="Unassembled WGS sequence"/>
</dbReference>
<feature type="compositionally biased region" description="Basic and acidic residues" evidence="1">
    <location>
        <begin position="46"/>
        <end position="60"/>
    </location>
</feature>
<evidence type="ECO:0000313" key="2">
    <source>
        <dbReference type="EMBL" id="PWJ93461.1"/>
    </source>
</evidence>
<proteinExistence type="predicted"/>
<comment type="caution">
    <text evidence="2">The sequence shown here is derived from an EMBL/GenBank/DDBJ whole genome shotgun (WGS) entry which is preliminary data.</text>
</comment>
<dbReference type="EMBL" id="QGGH01000001">
    <property type="protein sequence ID" value="PWJ93461.1"/>
    <property type="molecule type" value="Genomic_DNA"/>
</dbReference>
<feature type="region of interest" description="Disordered" evidence="1">
    <location>
        <begin position="44"/>
        <end position="79"/>
    </location>
</feature>
<name>A0A8E2WI73_RHILI</name>
<protein>
    <submittedName>
        <fullName evidence="2">Uncharacterized protein</fullName>
    </submittedName>
</protein>
<accession>A0A8E2WI73</accession>